<dbReference type="KEGG" id="egm:AYC65_06685"/>
<reference evidence="3 4" key="1">
    <citation type="submission" date="2020-12" db="EMBL/GenBank/DDBJ databases">
        <title>FDA dAtabase for Regulatory Grade micrObial Sequences (FDA-ARGOS): Supporting development and validation of Infectious Disease Dx tests.</title>
        <authorList>
            <person name="Kerrigan L."/>
            <person name="Long C."/>
            <person name="Tallon L."/>
            <person name="Sadzewicz L."/>
            <person name="Zhao X."/>
            <person name="Boylan J."/>
            <person name="Ott S."/>
            <person name="Bowen H."/>
            <person name="Vavikolanu K."/>
            <person name="Mehta A."/>
            <person name="Aluvathingal J."/>
            <person name="Nadendla S."/>
            <person name="Yan Y."/>
            <person name="Sichtig H."/>
        </authorList>
    </citation>
    <scope>NUCLEOTIDE SEQUENCE [LARGE SCALE GENOMIC DNA]</scope>
    <source>
        <strain evidence="3 4">FDAARGOS_1031</strain>
    </source>
</reference>
<evidence type="ECO:0000256" key="1">
    <source>
        <dbReference type="ARBA" id="ARBA00022801"/>
    </source>
</evidence>
<dbReference type="Pfam" id="PF00595">
    <property type="entry name" value="PDZ"/>
    <property type="match status" value="1"/>
</dbReference>
<dbReference type="EMBL" id="CP067018">
    <property type="protein sequence ID" value="QQN58178.1"/>
    <property type="molecule type" value="Genomic_DNA"/>
</dbReference>
<name>A0A7T7UXS0_9FLAO</name>
<dbReference type="OrthoDB" id="3521766at2"/>
<protein>
    <submittedName>
        <fullName evidence="3">Aspartyl protease family protein</fullName>
    </submittedName>
</protein>
<evidence type="ECO:0000313" key="4">
    <source>
        <dbReference type="Proteomes" id="UP000595426"/>
    </source>
</evidence>
<dbReference type="GeneID" id="93132581"/>
<dbReference type="Proteomes" id="UP000595426">
    <property type="component" value="Chromosome"/>
</dbReference>
<evidence type="ECO:0000259" key="2">
    <source>
        <dbReference type="PROSITE" id="PS50175"/>
    </source>
</evidence>
<dbReference type="SUPFAM" id="SSF50630">
    <property type="entry name" value="Acid proteases"/>
    <property type="match status" value="1"/>
</dbReference>
<feature type="domain" description="Peptidase A2" evidence="2">
    <location>
        <begin position="51"/>
        <end position="87"/>
    </location>
</feature>
<keyword evidence="3" id="KW-0645">Protease</keyword>
<dbReference type="GO" id="GO:0004190">
    <property type="term" value="F:aspartic-type endopeptidase activity"/>
    <property type="evidence" value="ECO:0007669"/>
    <property type="project" value="InterPro"/>
</dbReference>
<dbReference type="AlphaFoldDB" id="A0A7T7UXS0"/>
<dbReference type="PROSITE" id="PS50175">
    <property type="entry name" value="ASP_PROT_RETROV"/>
    <property type="match status" value="1"/>
</dbReference>
<proteinExistence type="predicted"/>
<accession>A0A7T7UXS0</accession>
<evidence type="ECO:0000313" key="3">
    <source>
        <dbReference type="EMBL" id="QQN58178.1"/>
    </source>
</evidence>
<dbReference type="InterPro" id="IPR001478">
    <property type="entry name" value="PDZ"/>
</dbReference>
<sequence>MKTKPKKVHLLLALLSVICLYAQQINLPFKLSKDNRSIFIKLPVENQKDSLLFFFDTGAGTTLLDKKIAQKLNLKAKYKTEIRGAGGKKLYDVLTNQKIFLDRSHYIDSTNIVLDDLSRLNALFEQKFDGIIGASILKKYLTKIDFETHTISLYKFDNFSDYTGYQKLPFEFYSGIPKLPITFELKNKEKFSGDILFDSGAGLSLLVNSPYKEKNKLLNKIDEKITLISNNLSNKTNYEKGLIKSITLGNTRFENKNLDISLASDKEGVSSAEDILGILGSEIIYRFNIILDYKNKNIYLKPNYLFHENFEELVSPISLKYSDDRKEIIISNVLQNTDAYKKGLREGQRIISINNIQNKDIHFYSQVLKRKNKKILIKYIDNDNKVKSVKFKLKKLL</sequence>
<dbReference type="InterPro" id="IPR021109">
    <property type="entry name" value="Peptidase_aspartic_dom_sf"/>
</dbReference>
<dbReference type="SUPFAM" id="SSF50156">
    <property type="entry name" value="PDZ domain-like"/>
    <property type="match status" value="1"/>
</dbReference>
<dbReference type="SMART" id="SM00228">
    <property type="entry name" value="PDZ"/>
    <property type="match status" value="1"/>
</dbReference>
<keyword evidence="4" id="KW-1185">Reference proteome</keyword>
<dbReference type="GO" id="GO:0006508">
    <property type="term" value="P:proteolysis"/>
    <property type="evidence" value="ECO:0007669"/>
    <property type="project" value="UniProtKB-KW"/>
</dbReference>
<dbReference type="InterPro" id="IPR036034">
    <property type="entry name" value="PDZ_sf"/>
</dbReference>
<dbReference type="RefSeq" id="WP_059333771.1">
    <property type="nucleotide sequence ID" value="NZ_CBCSDR010000001.1"/>
</dbReference>
<dbReference type="Pfam" id="PF13650">
    <property type="entry name" value="Asp_protease_2"/>
    <property type="match status" value="1"/>
</dbReference>
<dbReference type="Gene3D" id="2.40.70.10">
    <property type="entry name" value="Acid Proteases"/>
    <property type="match status" value="2"/>
</dbReference>
<keyword evidence="1" id="KW-0378">Hydrolase</keyword>
<dbReference type="InterPro" id="IPR001995">
    <property type="entry name" value="Peptidase_A2_cat"/>
</dbReference>
<dbReference type="Gene3D" id="2.30.42.10">
    <property type="match status" value="1"/>
</dbReference>
<gene>
    <name evidence="3" type="ORF">I6H88_17375</name>
</gene>
<organism evidence="3 4">
    <name type="scientific">Elizabethkingia bruuniana</name>
    <dbReference type="NCBI Taxonomy" id="1756149"/>
    <lineage>
        <taxon>Bacteria</taxon>
        <taxon>Pseudomonadati</taxon>
        <taxon>Bacteroidota</taxon>
        <taxon>Flavobacteriia</taxon>
        <taxon>Flavobacteriales</taxon>
        <taxon>Weeksellaceae</taxon>
        <taxon>Elizabethkingia</taxon>
    </lineage>
</organism>